<sequence length="333" mass="37988">MAVVNAEVSELIRTLRKKGMGTSAIAKHLAMTGIRPSLRTIRRHCRRVVVEKKKREPRKVTSQVMEIIDSILRTDDELPARKIKALLKKKHNIRICLNSVRKAVQNLGWNFENSRFVQMNRAKNKDLRLIQAQEWKAAGEKFDDVLFTDETTMALECFALTCQRETNYRGIAKSRVKHPVQLQVWGGISRCGPGPLVIFDGIMDQHFYAEEIIKKAAGPYLRECFRMSTHRFFQDNDSKHTANSVKACIQSEGINWVPTPAESPDLNPIKLVWASMKQYILCEAKPTSKDALSSAIEFFWQNKLTSDVCNKYIDHLDEVIDQVIVLKGDATGM</sequence>
<evidence type="ECO:0000313" key="2">
    <source>
        <dbReference type="EMBL" id="KAG5275057.1"/>
    </source>
</evidence>
<reference evidence="2" key="1">
    <citation type="submission" date="2020-10" db="EMBL/GenBank/DDBJ databases">
        <title>Chromosome-scale genome assembly of the Allis shad, Alosa alosa.</title>
        <authorList>
            <person name="Margot Z."/>
            <person name="Christophe K."/>
            <person name="Cabau C."/>
            <person name="Louis A."/>
            <person name="Berthelot C."/>
            <person name="Parey E."/>
            <person name="Roest Crollius H."/>
            <person name="Montfort J."/>
            <person name="Robinson-Rechavi M."/>
            <person name="Bucao C."/>
            <person name="Bouchez O."/>
            <person name="Gislard M."/>
            <person name="Lluch J."/>
            <person name="Milhes M."/>
            <person name="Lampietro C."/>
            <person name="Lopez Roques C."/>
            <person name="Donnadieu C."/>
            <person name="Braasch I."/>
            <person name="Desvignes T."/>
            <person name="Postlethwait J."/>
            <person name="Bobe J."/>
            <person name="Guiguen Y."/>
        </authorList>
    </citation>
    <scope>NUCLEOTIDE SEQUENCE</scope>
    <source>
        <strain evidence="2">M-15738</strain>
        <tissue evidence="2">Blood</tissue>
    </source>
</reference>
<gene>
    <name evidence="2" type="ORF">AALO_G00143080</name>
</gene>
<organism evidence="2 3">
    <name type="scientific">Alosa alosa</name>
    <name type="common">allis shad</name>
    <dbReference type="NCBI Taxonomy" id="278164"/>
    <lineage>
        <taxon>Eukaryota</taxon>
        <taxon>Metazoa</taxon>
        <taxon>Chordata</taxon>
        <taxon>Craniata</taxon>
        <taxon>Vertebrata</taxon>
        <taxon>Euteleostomi</taxon>
        <taxon>Actinopterygii</taxon>
        <taxon>Neopterygii</taxon>
        <taxon>Teleostei</taxon>
        <taxon>Clupei</taxon>
        <taxon>Clupeiformes</taxon>
        <taxon>Clupeoidei</taxon>
        <taxon>Clupeidae</taxon>
        <taxon>Alosa</taxon>
    </lineage>
</organism>
<dbReference type="Proteomes" id="UP000823561">
    <property type="component" value="Chromosome 10"/>
</dbReference>
<protein>
    <recommendedName>
        <fullName evidence="1">Tc1-like transposase DDE domain-containing protein</fullName>
    </recommendedName>
</protein>
<dbReference type="InterPro" id="IPR038717">
    <property type="entry name" value="Tc1-like_DDE_dom"/>
</dbReference>
<dbReference type="AlphaFoldDB" id="A0AAV6GM41"/>
<comment type="caution">
    <text evidence="2">The sequence shown here is derived from an EMBL/GenBank/DDBJ whole genome shotgun (WGS) entry which is preliminary data.</text>
</comment>
<accession>A0AAV6GM41</accession>
<dbReference type="GO" id="GO:0003676">
    <property type="term" value="F:nucleic acid binding"/>
    <property type="evidence" value="ECO:0007669"/>
    <property type="project" value="InterPro"/>
</dbReference>
<dbReference type="PANTHER" id="PTHR23022:SF135">
    <property type="entry name" value="SI:DKEY-77F5.3"/>
    <property type="match status" value="1"/>
</dbReference>
<evidence type="ECO:0000259" key="1">
    <source>
        <dbReference type="Pfam" id="PF13358"/>
    </source>
</evidence>
<dbReference type="InterPro" id="IPR052338">
    <property type="entry name" value="Transposase_5"/>
</dbReference>
<dbReference type="EMBL" id="JADWDJ010000010">
    <property type="protein sequence ID" value="KAG5275057.1"/>
    <property type="molecule type" value="Genomic_DNA"/>
</dbReference>
<proteinExistence type="predicted"/>
<feature type="domain" description="Tc1-like transposase DDE" evidence="1">
    <location>
        <begin position="182"/>
        <end position="292"/>
    </location>
</feature>
<evidence type="ECO:0000313" key="3">
    <source>
        <dbReference type="Proteomes" id="UP000823561"/>
    </source>
</evidence>
<dbReference type="Pfam" id="PF13358">
    <property type="entry name" value="DDE_3"/>
    <property type="match status" value="1"/>
</dbReference>
<dbReference type="InterPro" id="IPR036397">
    <property type="entry name" value="RNaseH_sf"/>
</dbReference>
<dbReference type="PANTHER" id="PTHR23022">
    <property type="entry name" value="TRANSPOSABLE ELEMENT-RELATED"/>
    <property type="match status" value="1"/>
</dbReference>
<name>A0AAV6GM41_9TELE</name>
<dbReference type="Gene3D" id="3.30.420.10">
    <property type="entry name" value="Ribonuclease H-like superfamily/Ribonuclease H"/>
    <property type="match status" value="1"/>
</dbReference>
<keyword evidence="3" id="KW-1185">Reference proteome</keyword>